<reference evidence="3" key="1">
    <citation type="submission" date="2014-04" db="EMBL/GenBank/DDBJ databases">
        <title>Evolutionary Origins and Diversification of the Mycorrhizal Mutualists.</title>
        <authorList>
            <consortium name="DOE Joint Genome Institute"/>
            <consortium name="Mycorrhizal Genomics Consortium"/>
            <person name="Kohler A."/>
            <person name="Kuo A."/>
            <person name="Nagy L.G."/>
            <person name="Floudas D."/>
            <person name="Copeland A."/>
            <person name="Barry K.W."/>
            <person name="Cichocki N."/>
            <person name="Veneault-Fourrey C."/>
            <person name="LaButti K."/>
            <person name="Lindquist E.A."/>
            <person name="Lipzen A."/>
            <person name="Lundell T."/>
            <person name="Morin E."/>
            <person name="Murat C."/>
            <person name="Riley R."/>
            <person name="Ohm R."/>
            <person name="Sun H."/>
            <person name="Tunlid A."/>
            <person name="Henrissat B."/>
            <person name="Grigoriev I.V."/>
            <person name="Hibbett D.S."/>
            <person name="Martin F."/>
        </authorList>
    </citation>
    <scope>NUCLEOTIDE SEQUENCE [LARGE SCALE GENOMIC DNA]</scope>
    <source>
        <strain evidence="3">FD-334 SS-4</strain>
    </source>
</reference>
<keyword evidence="3" id="KW-1185">Reference proteome</keyword>
<feature type="signal peptide" evidence="1">
    <location>
        <begin position="1"/>
        <end position="32"/>
    </location>
</feature>
<evidence type="ECO:0008006" key="4">
    <source>
        <dbReference type="Google" id="ProtNLM"/>
    </source>
</evidence>
<gene>
    <name evidence="2" type="ORF">HYPSUDRAFT_85600</name>
</gene>
<feature type="chain" id="PRO_5002248514" description="SnoaL-like domain-containing protein" evidence="1">
    <location>
        <begin position="33"/>
        <end position="197"/>
    </location>
</feature>
<organism evidence="2 3">
    <name type="scientific">Hypholoma sublateritium (strain FD-334 SS-4)</name>
    <dbReference type="NCBI Taxonomy" id="945553"/>
    <lineage>
        <taxon>Eukaryota</taxon>
        <taxon>Fungi</taxon>
        <taxon>Dikarya</taxon>
        <taxon>Basidiomycota</taxon>
        <taxon>Agaricomycotina</taxon>
        <taxon>Agaricomycetes</taxon>
        <taxon>Agaricomycetidae</taxon>
        <taxon>Agaricales</taxon>
        <taxon>Agaricineae</taxon>
        <taxon>Strophariaceae</taxon>
        <taxon>Hypholoma</taxon>
    </lineage>
</organism>
<evidence type="ECO:0000313" key="3">
    <source>
        <dbReference type="Proteomes" id="UP000054270"/>
    </source>
</evidence>
<name>A0A0D2P2G9_HYPSF</name>
<proteinExistence type="predicted"/>
<accession>A0A0D2P2G9</accession>
<dbReference type="Proteomes" id="UP000054270">
    <property type="component" value="Unassembled WGS sequence"/>
</dbReference>
<evidence type="ECO:0000256" key="1">
    <source>
        <dbReference type="SAM" id="SignalP"/>
    </source>
</evidence>
<protein>
    <recommendedName>
        <fullName evidence="4">SnoaL-like domain-containing protein</fullName>
    </recommendedName>
</protein>
<evidence type="ECO:0000313" key="2">
    <source>
        <dbReference type="EMBL" id="KJA25119.1"/>
    </source>
</evidence>
<dbReference type="EMBL" id="KN817533">
    <property type="protein sequence ID" value="KJA25119.1"/>
    <property type="molecule type" value="Genomic_DNA"/>
</dbReference>
<dbReference type="OrthoDB" id="3004877at2759"/>
<dbReference type="OMA" id="TTWETIL"/>
<keyword evidence="1" id="KW-0732">Signal</keyword>
<dbReference type="AlphaFoldDB" id="A0A0D2P2G9"/>
<sequence length="197" mass="21953">MMEYTSHFSSKIQRLISFGLLLVAAFTTLTVAAPVDTSVHDTSALYRRVRQCPSIETIQQHIRPNVSPAHTVFYTKSATHSDARSFAGNLQPQASFFGSVTTWETILDWIAECEPGPEQDRVIPRISIALAREAKGIAYLITSGPIRGDSIWMHYEFPALQRNAKITSVTQYDLNTGMYTVIWNAGSTPTLQEDDNV</sequence>